<comment type="caution">
    <text evidence="1">The sequence shown here is derived from an EMBL/GenBank/DDBJ whole genome shotgun (WGS) entry which is preliminary data.</text>
</comment>
<gene>
    <name evidence="1" type="ORF">A3B86_03735</name>
</gene>
<dbReference type="EMBL" id="MGJN01000020">
    <property type="protein sequence ID" value="OGN06203.1"/>
    <property type="molecule type" value="Genomic_DNA"/>
</dbReference>
<accession>A0A1F8EZB3</accession>
<name>A0A1F8EZB3_9BACT</name>
<evidence type="ECO:0000313" key="2">
    <source>
        <dbReference type="Proteomes" id="UP000176834"/>
    </source>
</evidence>
<proteinExistence type="predicted"/>
<dbReference type="Proteomes" id="UP000176834">
    <property type="component" value="Unassembled WGS sequence"/>
</dbReference>
<sequence>MIKGQYKKVLWEVFDVLGFLDDEKERALEGFKKKFASEMFKEVENNLSQNQRQWIAQVTAKKEYDKNDPVVSQIQETINSAYPEDELYQRSHKVFKKILSSYVDFMSQKVSSEKSEKLTSILNKI</sequence>
<dbReference type="AlphaFoldDB" id="A0A1F8EZB3"/>
<reference evidence="1 2" key="1">
    <citation type="journal article" date="2016" name="Nat. Commun.">
        <title>Thousands of microbial genomes shed light on interconnected biogeochemical processes in an aquifer system.</title>
        <authorList>
            <person name="Anantharaman K."/>
            <person name="Brown C.T."/>
            <person name="Hug L.A."/>
            <person name="Sharon I."/>
            <person name="Castelle C.J."/>
            <person name="Probst A.J."/>
            <person name="Thomas B.C."/>
            <person name="Singh A."/>
            <person name="Wilkins M.J."/>
            <person name="Karaoz U."/>
            <person name="Brodie E.L."/>
            <person name="Williams K.H."/>
            <person name="Hubbard S.S."/>
            <person name="Banfield J.F."/>
        </authorList>
    </citation>
    <scope>NUCLEOTIDE SEQUENCE [LARGE SCALE GENOMIC DNA]</scope>
</reference>
<protein>
    <submittedName>
        <fullName evidence="1">Uncharacterized protein</fullName>
    </submittedName>
</protein>
<evidence type="ECO:0000313" key="1">
    <source>
        <dbReference type="EMBL" id="OGN06203.1"/>
    </source>
</evidence>
<organism evidence="1 2">
    <name type="scientific">Candidatus Yanofskybacteria bacterium RIFCSPHIGHO2_02_FULL_38_22b</name>
    <dbReference type="NCBI Taxonomy" id="1802673"/>
    <lineage>
        <taxon>Bacteria</taxon>
        <taxon>Candidatus Yanofskyibacteriota</taxon>
    </lineage>
</organism>